<gene>
    <name evidence="3" type="ORF">HBF25_15370</name>
</gene>
<dbReference type="Proteomes" id="UP000490980">
    <property type="component" value="Unassembled WGS sequence"/>
</dbReference>
<feature type="transmembrane region" description="Helical" evidence="1">
    <location>
        <begin position="362"/>
        <end position="382"/>
    </location>
</feature>
<dbReference type="Pfam" id="PF04235">
    <property type="entry name" value="DUF418"/>
    <property type="match status" value="1"/>
</dbReference>
<proteinExistence type="predicted"/>
<dbReference type="AlphaFoldDB" id="A0A7X5UCG3"/>
<sequence length="409" mass="44944">MTSPAPGASHAGPKKARIPGLDLIRGVAILGILAVNADGFAVPISASLKPEYWPFPSEGWTAFSYWVMDAFFHEKFVTLFSMLFGVSLFLVGGERSDTTRGRILARRLAALLFFAMLHGFGIWWGDILSLYAVTGFIMFFGRSWKPRTLMAAGVCLFLLLSLRSLPHAGVAPATVAPTVQVATAPEPSDNAVIERKAHIASQIESARSSWAGAYRSNTQSYLKVLHGDIDLIPSTLALMMIGLALFKYGFFAGTIDNRRYLALLLIGSMALVVVGWLTWQKDMLGVSIKGSEFIEVILSPWVALAYASGLILLVKGGAKRLFSPLVAAGRMAFTNYLTQSLIMTTIFYGGRGGLMGEVDRPALWAMVIGIWCLQLVWSPLWMARFEMGPFEWVWRCMTYGRRVPIRKAA</sequence>
<feature type="transmembrane region" description="Helical" evidence="1">
    <location>
        <begin position="260"/>
        <end position="279"/>
    </location>
</feature>
<comment type="caution">
    <text evidence="3">The sequence shown here is derived from an EMBL/GenBank/DDBJ whole genome shotgun (WGS) entry which is preliminary data.</text>
</comment>
<feature type="transmembrane region" description="Helical" evidence="1">
    <location>
        <begin position="330"/>
        <end position="350"/>
    </location>
</feature>
<keyword evidence="1" id="KW-1133">Transmembrane helix</keyword>
<reference evidence="3 4" key="1">
    <citation type="submission" date="2020-03" db="EMBL/GenBank/DDBJ databases">
        <authorList>
            <person name="Lai Q."/>
        </authorList>
    </citation>
    <scope>NUCLEOTIDE SEQUENCE [LARGE SCALE GENOMIC DNA]</scope>
    <source>
        <strain evidence="3 4">CCUG 25036</strain>
    </source>
</reference>
<evidence type="ECO:0000259" key="2">
    <source>
        <dbReference type="Pfam" id="PF04235"/>
    </source>
</evidence>
<evidence type="ECO:0000256" key="1">
    <source>
        <dbReference type="SAM" id="Phobius"/>
    </source>
</evidence>
<evidence type="ECO:0000313" key="3">
    <source>
        <dbReference type="EMBL" id="NII07764.1"/>
    </source>
</evidence>
<organism evidence="3 4">
    <name type="scientific">Luteibacter anthropi</name>
    <dbReference type="NCBI Taxonomy" id="564369"/>
    <lineage>
        <taxon>Bacteria</taxon>
        <taxon>Pseudomonadati</taxon>
        <taxon>Pseudomonadota</taxon>
        <taxon>Gammaproteobacteria</taxon>
        <taxon>Lysobacterales</taxon>
        <taxon>Rhodanobacteraceae</taxon>
        <taxon>Luteibacter</taxon>
    </lineage>
</organism>
<feature type="transmembrane region" description="Helical" evidence="1">
    <location>
        <begin position="76"/>
        <end position="92"/>
    </location>
</feature>
<protein>
    <submittedName>
        <fullName evidence="3">DUF418 domain-containing protein</fullName>
    </submittedName>
</protein>
<accession>A0A7X5UCG3</accession>
<evidence type="ECO:0000313" key="4">
    <source>
        <dbReference type="Proteomes" id="UP000490980"/>
    </source>
</evidence>
<feature type="transmembrane region" description="Helical" evidence="1">
    <location>
        <begin position="127"/>
        <end position="144"/>
    </location>
</feature>
<dbReference type="PANTHER" id="PTHR30590:SF2">
    <property type="entry name" value="INNER MEMBRANE PROTEIN"/>
    <property type="match status" value="1"/>
</dbReference>
<feature type="transmembrane region" description="Helical" evidence="1">
    <location>
        <begin position="299"/>
        <end position="318"/>
    </location>
</feature>
<feature type="transmembrane region" description="Helical" evidence="1">
    <location>
        <begin position="23"/>
        <end position="46"/>
    </location>
</feature>
<name>A0A7X5UCG3_9GAMM</name>
<dbReference type="InterPro" id="IPR007349">
    <property type="entry name" value="DUF418"/>
</dbReference>
<feature type="transmembrane region" description="Helical" evidence="1">
    <location>
        <begin position="149"/>
        <end position="165"/>
    </location>
</feature>
<dbReference type="RefSeq" id="WP_166949918.1">
    <property type="nucleotide sequence ID" value="NZ_JAARLZ010000008.1"/>
</dbReference>
<feature type="transmembrane region" description="Helical" evidence="1">
    <location>
        <begin position="231"/>
        <end position="248"/>
    </location>
</feature>
<feature type="transmembrane region" description="Helical" evidence="1">
    <location>
        <begin position="104"/>
        <end position="121"/>
    </location>
</feature>
<dbReference type="InterPro" id="IPR052529">
    <property type="entry name" value="Bact_Transport_Assoc"/>
</dbReference>
<dbReference type="PANTHER" id="PTHR30590">
    <property type="entry name" value="INNER MEMBRANE PROTEIN"/>
    <property type="match status" value="1"/>
</dbReference>
<feature type="domain" description="DUF418" evidence="2">
    <location>
        <begin position="245"/>
        <end position="400"/>
    </location>
</feature>
<dbReference type="EMBL" id="JAARLZ010000008">
    <property type="protein sequence ID" value="NII07764.1"/>
    <property type="molecule type" value="Genomic_DNA"/>
</dbReference>
<keyword evidence="4" id="KW-1185">Reference proteome</keyword>
<keyword evidence="1" id="KW-0812">Transmembrane</keyword>
<keyword evidence="1" id="KW-0472">Membrane</keyword>